<evidence type="ECO:0000259" key="1">
    <source>
        <dbReference type="Pfam" id="PF20415"/>
    </source>
</evidence>
<evidence type="ECO:0000313" key="3">
    <source>
        <dbReference type="Proteomes" id="UP000807306"/>
    </source>
</evidence>
<dbReference type="Pfam" id="PF20415">
    <property type="entry name" value="DUF6699"/>
    <property type="match status" value="1"/>
</dbReference>
<sequence length="173" mass="20152">MSSEGFYLHSLLRYYQRGVIPGRVSPLQWDIREVPETARRIFNRNDLITAFHLIRPSTSPPMIVFRVISGIFPEPWPIEIRKLEIITIGDVLHAIHSALMRPLRRDEWERLCDKQRSRIEAVFEERCDQAQNADECRSRGVLRVDCLLKHTLFGGLSISPEEDCTSILTLRRV</sequence>
<dbReference type="AlphaFoldDB" id="A0A9P6EKB7"/>
<name>A0A9P6EKB7_9AGAR</name>
<feature type="domain" description="DUF6699" evidence="1">
    <location>
        <begin position="27"/>
        <end position="161"/>
    </location>
</feature>
<protein>
    <submittedName>
        <fullName evidence="2">Ectomycorrhiza-regulated small secreted protein</fullName>
    </submittedName>
</protein>
<keyword evidence="3" id="KW-1185">Reference proteome</keyword>
<organism evidence="2 3">
    <name type="scientific">Crepidotus variabilis</name>
    <dbReference type="NCBI Taxonomy" id="179855"/>
    <lineage>
        <taxon>Eukaryota</taxon>
        <taxon>Fungi</taxon>
        <taxon>Dikarya</taxon>
        <taxon>Basidiomycota</taxon>
        <taxon>Agaricomycotina</taxon>
        <taxon>Agaricomycetes</taxon>
        <taxon>Agaricomycetidae</taxon>
        <taxon>Agaricales</taxon>
        <taxon>Agaricineae</taxon>
        <taxon>Crepidotaceae</taxon>
        <taxon>Crepidotus</taxon>
    </lineage>
</organism>
<comment type="caution">
    <text evidence="2">The sequence shown here is derived from an EMBL/GenBank/DDBJ whole genome shotgun (WGS) entry which is preliminary data.</text>
</comment>
<dbReference type="EMBL" id="MU157840">
    <property type="protein sequence ID" value="KAF9530443.1"/>
    <property type="molecule type" value="Genomic_DNA"/>
</dbReference>
<dbReference type="InterPro" id="IPR046522">
    <property type="entry name" value="DUF6699"/>
</dbReference>
<dbReference type="OrthoDB" id="3144234at2759"/>
<dbReference type="Proteomes" id="UP000807306">
    <property type="component" value="Unassembled WGS sequence"/>
</dbReference>
<accession>A0A9P6EKB7</accession>
<evidence type="ECO:0000313" key="2">
    <source>
        <dbReference type="EMBL" id="KAF9530443.1"/>
    </source>
</evidence>
<gene>
    <name evidence="2" type="ORF">CPB83DRAFT_850935</name>
</gene>
<reference evidence="2" key="1">
    <citation type="submission" date="2020-11" db="EMBL/GenBank/DDBJ databases">
        <authorList>
            <consortium name="DOE Joint Genome Institute"/>
            <person name="Ahrendt S."/>
            <person name="Riley R."/>
            <person name="Andreopoulos W."/>
            <person name="Labutti K."/>
            <person name="Pangilinan J."/>
            <person name="Ruiz-Duenas F.J."/>
            <person name="Barrasa J.M."/>
            <person name="Sanchez-Garcia M."/>
            <person name="Camarero S."/>
            <person name="Miyauchi S."/>
            <person name="Serrano A."/>
            <person name="Linde D."/>
            <person name="Babiker R."/>
            <person name="Drula E."/>
            <person name="Ayuso-Fernandez I."/>
            <person name="Pacheco R."/>
            <person name="Padilla G."/>
            <person name="Ferreira P."/>
            <person name="Barriuso J."/>
            <person name="Kellner H."/>
            <person name="Castanera R."/>
            <person name="Alfaro M."/>
            <person name="Ramirez L."/>
            <person name="Pisabarro A.G."/>
            <person name="Kuo A."/>
            <person name="Tritt A."/>
            <person name="Lipzen A."/>
            <person name="He G."/>
            <person name="Yan M."/>
            <person name="Ng V."/>
            <person name="Cullen D."/>
            <person name="Martin F."/>
            <person name="Rosso M.-N."/>
            <person name="Henrissat B."/>
            <person name="Hibbett D."/>
            <person name="Martinez A.T."/>
            <person name="Grigoriev I.V."/>
        </authorList>
    </citation>
    <scope>NUCLEOTIDE SEQUENCE</scope>
    <source>
        <strain evidence="2">CBS 506.95</strain>
    </source>
</reference>
<proteinExistence type="predicted"/>